<sequence length="264" mass="25785">MNGSTRSAWAIGVLALVAFAVCGFSVFAVPAVSAQAFTSGSCVINRSVDGPVAGGSRCAGADLSGEHLAQSDFDGADLTGANLKSADVQASTFSGATLTGSDFTGARVVGADFTGAGIVPGHLDVDATGSTGAAASFEPALPTGLSLVGCGIAGEPVASGAVFPLGTTGVLCSFATSRANEVATAVITITVASPHTSAPPVPVFTETASAAPAAPSTRGISGDTMTLLLVGAAVVVGLGIVGLIIRAVLARRAPRRRPPTRGVY</sequence>
<comment type="caution">
    <text evidence="2">The sequence shown here is derived from an EMBL/GenBank/DDBJ whole genome shotgun (WGS) entry which is preliminary data.</text>
</comment>
<evidence type="ECO:0008006" key="4">
    <source>
        <dbReference type="Google" id="ProtNLM"/>
    </source>
</evidence>
<name>A0ABS2L3R1_9MICO</name>
<keyword evidence="1" id="KW-0812">Transmembrane</keyword>
<proteinExistence type="predicted"/>
<dbReference type="Pfam" id="PF00805">
    <property type="entry name" value="Pentapeptide"/>
    <property type="match status" value="1"/>
</dbReference>
<evidence type="ECO:0000313" key="2">
    <source>
        <dbReference type="EMBL" id="MBM7471735.1"/>
    </source>
</evidence>
<dbReference type="Gene3D" id="2.160.20.80">
    <property type="entry name" value="E3 ubiquitin-protein ligase SopA"/>
    <property type="match status" value="1"/>
</dbReference>
<accession>A0ABS2L3R1</accession>
<dbReference type="EMBL" id="JAFBBU010000001">
    <property type="protein sequence ID" value="MBM7471735.1"/>
    <property type="molecule type" value="Genomic_DNA"/>
</dbReference>
<evidence type="ECO:0000313" key="3">
    <source>
        <dbReference type="Proteomes" id="UP000776164"/>
    </source>
</evidence>
<keyword evidence="1" id="KW-0472">Membrane</keyword>
<feature type="transmembrane region" description="Helical" evidence="1">
    <location>
        <begin position="225"/>
        <end position="249"/>
    </location>
</feature>
<dbReference type="PANTHER" id="PTHR14136:SF17">
    <property type="entry name" value="BTB_POZ DOMAIN-CONTAINING PROTEIN KCTD9"/>
    <property type="match status" value="1"/>
</dbReference>
<evidence type="ECO:0000256" key="1">
    <source>
        <dbReference type="SAM" id="Phobius"/>
    </source>
</evidence>
<keyword evidence="3" id="KW-1185">Reference proteome</keyword>
<dbReference type="SUPFAM" id="SSF141571">
    <property type="entry name" value="Pentapeptide repeat-like"/>
    <property type="match status" value="1"/>
</dbReference>
<organism evidence="2 3">
    <name type="scientific">Subtercola frigoramans</name>
    <dbReference type="NCBI Taxonomy" id="120298"/>
    <lineage>
        <taxon>Bacteria</taxon>
        <taxon>Bacillati</taxon>
        <taxon>Actinomycetota</taxon>
        <taxon>Actinomycetes</taxon>
        <taxon>Micrococcales</taxon>
        <taxon>Microbacteriaceae</taxon>
        <taxon>Subtercola</taxon>
    </lineage>
</organism>
<dbReference type="RefSeq" id="WP_205107943.1">
    <property type="nucleotide sequence ID" value="NZ_BAAAHT010000013.1"/>
</dbReference>
<keyword evidence="1" id="KW-1133">Transmembrane helix</keyword>
<dbReference type="InterPro" id="IPR001646">
    <property type="entry name" value="5peptide_repeat"/>
</dbReference>
<dbReference type="Proteomes" id="UP000776164">
    <property type="component" value="Unassembled WGS sequence"/>
</dbReference>
<dbReference type="InterPro" id="IPR051082">
    <property type="entry name" value="Pentapeptide-BTB/POZ_domain"/>
</dbReference>
<protein>
    <recommendedName>
        <fullName evidence="4">Pentapeptide repeat-containing protein</fullName>
    </recommendedName>
</protein>
<dbReference type="PANTHER" id="PTHR14136">
    <property type="entry name" value="BTB_POZ DOMAIN-CONTAINING PROTEIN KCTD9"/>
    <property type="match status" value="1"/>
</dbReference>
<gene>
    <name evidence="2" type="ORF">JOE66_001369</name>
</gene>
<reference evidence="2 3" key="1">
    <citation type="submission" date="2021-01" db="EMBL/GenBank/DDBJ databases">
        <title>Sequencing the genomes of 1000 actinobacteria strains.</title>
        <authorList>
            <person name="Klenk H.-P."/>
        </authorList>
    </citation>
    <scope>NUCLEOTIDE SEQUENCE [LARGE SCALE GENOMIC DNA]</scope>
    <source>
        <strain evidence="2 3">DSM 13057</strain>
    </source>
</reference>